<sequence length="516" mass="57425">MPQDCCCYAVSYVLSNPHSKFHSIVTRRVRRYWINQRSSSTHVEIEIQEQIFQPWKVFLSGDEYFVAPEPDAAARTYAYSADGRLIAYALPGCVCIFQAEGAQLVSELVLPNIIELSFSPGRTHLSTWERPLKLDGSAQQHKNIRIFSKSQEGWDVQHTITESHAIRLVGQEIQVFRPTEWGKGVVDNLKVEGASKASLSPGLNPSVAIFVGEKKVRNFLVPTQCCRTRKDQFMITPGVPIRRVVYGYMPAKDRLVRSEGEGGIRLWVFADCNVESETQIRQWDRNMVLYSQLVHVQLVEEMYQASWRPIPVDNVAPFPNQGPIGGTPPTPSSTVVEYYQQQKGGSTTTLSGDGTPAKAAGAHRPPGAPGNATPATPKREDEGPRLLDLVIRKDRDRDNKGKGREDRGRGRRVGRIGMVNLKKEVKDRDRDNEGRRTGRMEMAVNNDNIRMGTGRNLTLIDMSGINSKATNTNGKTPMLTPLDTTISTPVTPGLDSALDPIAKKVRHKHGSCSLSR</sequence>
<evidence type="ECO:0000256" key="2">
    <source>
        <dbReference type="ARBA" id="ARBA00022574"/>
    </source>
</evidence>
<dbReference type="InterPro" id="IPR011387">
    <property type="entry name" value="TIF2A"/>
</dbReference>
<protein>
    <submittedName>
        <fullName evidence="6">Uncharacterized protein</fullName>
    </submittedName>
</protein>
<keyword evidence="7" id="KW-1185">Reference proteome</keyword>
<dbReference type="EMBL" id="MU790911">
    <property type="protein sequence ID" value="KAJ3992031.1"/>
    <property type="molecule type" value="Genomic_DNA"/>
</dbReference>
<keyword evidence="1" id="KW-0396">Initiation factor</keyword>
<feature type="compositionally biased region" description="Basic and acidic residues" evidence="5">
    <location>
        <begin position="377"/>
        <end position="408"/>
    </location>
</feature>
<comment type="caution">
    <text evidence="6">The sequence shown here is derived from an EMBL/GenBank/DDBJ whole genome shotgun (WGS) entry which is preliminary data.</text>
</comment>
<keyword evidence="4" id="KW-0648">Protein biosynthesis</keyword>
<dbReference type="PANTHER" id="PTHR13227">
    <property type="entry name" value="EUKARYOTIC TRANSLATION INITIATION FACTOR 2A"/>
    <property type="match status" value="1"/>
</dbReference>
<proteinExistence type="predicted"/>
<feature type="compositionally biased region" description="Low complexity" evidence="5">
    <location>
        <begin position="344"/>
        <end position="376"/>
    </location>
</feature>
<dbReference type="PANTHER" id="PTHR13227:SF0">
    <property type="entry name" value="EUKARYOTIC TRANSLATION INITIATION FACTOR 2A"/>
    <property type="match status" value="1"/>
</dbReference>
<gene>
    <name evidence="6" type="ORF">F5050DRAFT_1905565</name>
</gene>
<evidence type="ECO:0000313" key="7">
    <source>
        <dbReference type="Proteomes" id="UP001163828"/>
    </source>
</evidence>
<feature type="region of interest" description="Disordered" evidence="5">
    <location>
        <begin position="343"/>
        <end position="411"/>
    </location>
</feature>
<organism evidence="6 7">
    <name type="scientific">Lentinula boryana</name>
    <dbReference type="NCBI Taxonomy" id="40481"/>
    <lineage>
        <taxon>Eukaryota</taxon>
        <taxon>Fungi</taxon>
        <taxon>Dikarya</taxon>
        <taxon>Basidiomycota</taxon>
        <taxon>Agaricomycotina</taxon>
        <taxon>Agaricomycetes</taxon>
        <taxon>Agaricomycetidae</taxon>
        <taxon>Agaricales</taxon>
        <taxon>Marasmiineae</taxon>
        <taxon>Omphalotaceae</taxon>
        <taxon>Lentinula</taxon>
    </lineage>
</organism>
<accession>A0ABQ8Q021</accession>
<evidence type="ECO:0000256" key="5">
    <source>
        <dbReference type="SAM" id="MobiDB-lite"/>
    </source>
</evidence>
<keyword evidence="3" id="KW-0677">Repeat</keyword>
<dbReference type="Proteomes" id="UP001163828">
    <property type="component" value="Unassembled WGS sequence"/>
</dbReference>
<evidence type="ECO:0000256" key="4">
    <source>
        <dbReference type="ARBA" id="ARBA00022917"/>
    </source>
</evidence>
<evidence type="ECO:0000313" key="6">
    <source>
        <dbReference type="EMBL" id="KAJ3992031.1"/>
    </source>
</evidence>
<keyword evidence="2" id="KW-0853">WD repeat</keyword>
<evidence type="ECO:0000256" key="3">
    <source>
        <dbReference type="ARBA" id="ARBA00022737"/>
    </source>
</evidence>
<evidence type="ECO:0000256" key="1">
    <source>
        <dbReference type="ARBA" id="ARBA00022540"/>
    </source>
</evidence>
<reference evidence="6" key="1">
    <citation type="submission" date="2022-08" db="EMBL/GenBank/DDBJ databases">
        <authorList>
            <consortium name="DOE Joint Genome Institute"/>
            <person name="Min B."/>
            <person name="Riley R."/>
            <person name="Sierra-Patev S."/>
            <person name="Naranjo-Ortiz M."/>
            <person name="Looney B."/>
            <person name="Konkel Z."/>
            <person name="Slot J.C."/>
            <person name="Sakamoto Y."/>
            <person name="Steenwyk J.L."/>
            <person name="Rokas A."/>
            <person name="Carro J."/>
            <person name="Camarero S."/>
            <person name="Ferreira P."/>
            <person name="Molpeceres G."/>
            <person name="Ruiz-Duenas F.J."/>
            <person name="Serrano A."/>
            <person name="Henrissat B."/>
            <person name="Drula E."/>
            <person name="Hughes K.W."/>
            <person name="Mata J.L."/>
            <person name="Ishikawa N.K."/>
            <person name="Vargas-Isla R."/>
            <person name="Ushijima S."/>
            <person name="Smith C.A."/>
            <person name="Ahrendt S."/>
            <person name="Andreopoulos W."/>
            <person name="He G."/>
            <person name="Labutti K."/>
            <person name="Lipzen A."/>
            <person name="Ng V."/>
            <person name="Sandor L."/>
            <person name="Barry K."/>
            <person name="Martinez A.T."/>
            <person name="Xiao Y."/>
            <person name="Gibbons J.G."/>
            <person name="Terashima K."/>
            <person name="Hibbett D.S."/>
            <person name="Grigoriev I.V."/>
        </authorList>
    </citation>
    <scope>NUCLEOTIDE SEQUENCE</scope>
    <source>
        <strain evidence="6">TFB10827</strain>
    </source>
</reference>
<name>A0ABQ8Q021_9AGAR</name>